<sequence>MSSKLVEVQCEAAALLVELTAAPKILEEVEKCYMRLLSDRNMDDVLRKIIHERLKTVREKIPAIKNKQKKRAKIPIIVL</sequence>
<proteinExistence type="predicted"/>
<reference evidence="1" key="2">
    <citation type="journal article" date="2023" name="Science">
        <title>Genomic signatures of disease resistance in endangered staghorn corals.</title>
        <authorList>
            <person name="Vollmer S.V."/>
            <person name="Selwyn J.D."/>
            <person name="Despard B.A."/>
            <person name="Roesel C.L."/>
        </authorList>
    </citation>
    <scope>NUCLEOTIDE SEQUENCE</scope>
    <source>
        <strain evidence="1">K2</strain>
    </source>
</reference>
<evidence type="ECO:0000313" key="2">
    <source>
        <dbReference type="Proteomes" id="UP001249851"/>
    </source>
</evidence>
<dbReference type="AlphaFoldDB" id="A0AAD9Q717"/>
<gene>
    <name evidence="1" type="ORF">P5673_022861</name>
</gene>
<dbReference type="Proteomes" id="UP001249851">
    <property type="component" value="Unassembled WGS sequence"/>
</dbReference>
<evidence type="ECO:0000313" key="1">
    <source>
        <dbReference type="EMBL" id="KAK2555520.1"/>
    </source>
</evidence>
<keyword evidence="2" id="KW-1185">Reference proteome</keyword>
<protein>
    <submittedName>
        <fullName evidence="1">Uncharacterized protein</fullName>
    </submittedName>
</protein>
<name>A0AAD9Q717_ACRCE</name>
<accession>A0AAD9Q717</accession>
<dbReference type="EMBL" id="JARQWQ010000062">
    <property type="protein sequence ID" value="KAK2555520.1"/>
    <property type="molecule type" value="Genomic_DNA"/>
</dbReference>
<organism evidence="1 2">
    <name type="scientific">Acropora cervicornis</name>
    <name type="common">Staghorn coral</name>
    <dbReference type="NCBI Taxonomy" id="6130"/>
    <lineage>
        <taxon>Eukaryota</taxon>
        <taxon>Metazoa</taxon>
        <taxon>Cnidaria</taxon>
        <taxon>Anthozoa</taxon>
        <taxon>Hexacorallia</taxon>
        <taxon>Scleractinia</taxon>
        <taxon>Astrocoeniina</taxon>
        <taxon>Acroporidae</taxon>
        <taxon>Acropora</taxon>
    </lineage>
</organism>
<comment type="caution">
    <text evidence="1">The sequence shown here is derived from an EMBL/GenBank/DDBJ whole genome shotgun (WGS) entry which is preliminary data.</text>
</comment>
<reference evidence="1" key="1">
    <citation type="journal article" date="2023" name="G3 (Bethesda)">
        <title>Whole genome assembly and annotation of the endangered Caribbean coral Acropora cervicornis.</title>
        <authorList>
            <person name="Selwyn J.D."/>
            <person name="Vollmer S.V."/>
        </authorList>
    </citation>
    <scope>NUCLEOTIDE SEQUENCE</scope>
    <source>
        <strain evidence="1">K2</strain>
    </source>
</reference>